<dbReference type="EMBL" id="JASCZI010120899">
    <property type="protein sequence ID" value="MED6157223.1"/>
    <property type="molecule type" value="Genomic_DNA"/>
</dbReference>
<evidence type="ECO:0000313" key="3">
    <source>
        <dbReference type="Proteomes" id="UP001341840"/>
    </source>
</evidence>
<feature type="compositionally biased region" description="Basic and acidic residues" evidence="1">
    <location>
        <begin position="182"/>
        <end position="191"/>
    </location>
</feature>
<accession>A0ABU6UAM9</accession>
<protein>
    <submittedName>
        <fullName evidence="2">Uncharacterized protein</fullName>
    </submittedName>
</protein>
<reference evidence="2 3" key="1">
    <citation type="journal article" date="2023" name="Plants (Basel)">
        <title>Bridging the Gap: Combining Genomics and Transcriptomics Approaches to Understand Stylosanthes scabra, an Orphan Legume from the Brazilian Caatinga.</title>
        <authorList>
            <person name="Ferreira-Neto J.R.C."/>
            <person name="da Silva M.D."/>
            <person name="Binneck E."/>
            <person name="de Melo N.F."/>
            <person name="da Silva R.H."/>
            <person name="de Melo A.L.T.M."/>
            <person name="Pandolfi V."/>
            <person name="Bustamante F.O."/>
            <person name="Brasileiro-Vidal A.C."/>
            <person name="Benko-Iseppon A.M."/>
        </authorList>
    </citation>
    <scope>NUCLEOTIDE SEQUENCE [LARGE SCALE GENOMIC DNA]</scope>
    <source>
        <tissue evidence="2">Leaves</tissue>
    </source>
</reference>
<evidence type="ECO:0000256" key="1">
    <source>
        <dbReference type="SAM" id="MobiDB-lite"/>
    </source>
</evidence>
<proteinExistence type="predicted"/>
<feature type="compositionally biased region" description="Polar residues" evidence="1">
    <location>
        <begin position="208"/>
        <end position="217"/>
    </location>
</feature>
<name>A0ABU6UAM9_9FABA</name>
<keyword evidence="3" id="KW-1185">Reference proteome</keyword>
<sequence>MSWFSVFRGSVPLWPAKGAGNVVSGKAEDGAVARVTNGGLLTRRLRRFVLLTPPPILSVILPWNHGDDGKEWSSAGVPWYGGRGNIEGAMLSEAPGGRVGGHSSPWKGGGWLDAADVLECSSPMVAREREEMALKSLFLLKSENDWRLDGVGEQLLPFPGIVYVWMTDHQERESQIANGNRREHDFHEDGGWSHAAHNIPRHTPPSPSRFNSPTLSI</sequence>
<gene>
    <name evidence="2" type="ORF">PIB30_021421</name>
</gene>
<comment type="caution">
    <text evidence="2">The sequence shown here is derived from an EMBL/GenBank/DDBJ whole genome shotgun (WGS) entry which is preliminary data.</text>
</comment>
<feature type="region of interest" description="Disordered" evidence="1">
    <location>
        <begin position="182"/>
        <end position="217"/>
    </location>
</feature>
<evidence type="ECO:0000313" key="2">
    <source>
        <dbReference type="EMBL" id="MED6157223.1"/>
    </source>
</evidence>
<dbReference type="Proteomes" id="UP001341840">
    <property type="component" value="Unassembled WGS sequence"/>
</dbReference>
<organism evidence="2 3">
    <name type="scientific">Stylosanthes scabra</name>
    <dbReference type="NCBI Taxonomy" id="79078"/>
    <lineage>
        <taxon>Eukaryota</taxon>
        <taxon>Viridiplantae</taxon>
        <taxon>Streptophyta</taxon>
        <taxon>Embryophyta</taxon>
        <taxon>Tracheophyta</taxon>
        <taxon>Spermatophyta</taxon>
        <taxon>Magnoliopsida</taxon>
        <taxon>eudicotyledons</taxon>
        <taxon>Gunneridae</taxon>
        <taxon>Pentapetalae</taxon>
        <taxon>rosids</taxon>
        <taxon>fabids</taxon>
        <taxon>Fabales</taxon>
        <taxon>Fabaceae</taxon>
        <taxon>Papilionoideae</taxon>
        <taxon>50 kb inversion clade</taxon>
        <taxon>dalbergioids sensu lato</taxon>
        <taxon>Dalbergieae</taxon>
        <taxon>Pterocarpus clade</taxon>
        <taxon>Stylosanthes</taxon>
    </lineage>
</organism>